<dbReference type="OrthoDB" id="9797790at2"/>
<evidence type="ECO:0000256" key="7">
    <source>
        <dbReference type="ARBA" id="ARBA00023136"/>
    </source>
</evidence>
<dbReference type="Pfam" id="PF01311">
    <property type="entry name" value="Bac_export_1"/>
    <property type="match status" value="1"/>
</dbReference>
<keyword evidence="11" id="KW-0966">Cell projection</keyword>
<gene>
    <name evidence="11" type="ORF">SPV1_07731</name>
</gene>
<evidence type="ECO:0000256" key="3">
    <source>
        <dbReference type="ARBA" id="ARBA00021717"/>
    </source>
</evidence>
<dbReference type="GO" id="GO:0006605">
    <property type="term" value="P:protein targeting"/>
    <property type="evidence" value="ECO:0007669"/>
    <property type="project" value="UniProtKB-UniRule"/>
</dbReference>
<dbReference type="InterPro" id="IPR002010">
    <property type="entry name" value="T3SS_IM_R"/>
</dbReference>
<evidence type="ECO:0000313" key="12">
    <source>
        <dbReference type="Proteomes" id="UP000005297"/>
    </source>
</evidence>
<dbReference type="Proteomes" id="UP000005297">
    <property type="component" value="Unassembled WGS sequence"/>
</dbReference>
<dbReference type="AlphaFoldDB" id="Q0EZ56"/>
<evidence type="ECO:0000256" key="6">
    <source>
        <dbReference type="ARBA" id="ARBA00022989"/>
    </source>
</evidence>
<keyword evidence="7 10" id="KW-0472">Membrane</keyword>
<keyword evidence="4 10" id="KW-1003">Cell membrane</keyword>
<comment type="subcellular location">
    <subcellularLocation>
        <location evidence="10">Cell membrane</location>
        <topology evidence="10">Multi-pass membrane protein</topology>
    </subcellularLocation>
    <subcellularLocation>
        <location evidence="10">Bacterial flagellum basal body</location>
    </subcellularLocation>
</comment>
<evidence type="ECO:0000313" key="11">
    <source>
        <dbReference type="EMBL" id="EAU54568.1"/>
    </source>
</evidence>
<evidence type="ECO:0000256" key="4">
    <source>
        <dbReference type="ARBA" id="ARBA00022475"/>
    </source>
</evidence>
<evidence type="ECO:0000256" key="1">
    <source>
        <dbReference type="ARBA" id="ARBA00002578"/>
    </source>
</evidence>
<name>Q0EZ56_9PROT</name>
<evidence type="ECO:0000256" key="2">
    <source>
        <dbReference type="ARBA" id="ARBA00009772"/>
    </source>
</evidence>
<keyword evidence="11" id="KW-0282">Flagellum</keyword>
<dbReference type="PANTHER" id="PTHR30065:SF8">
    <property type="entry name" value="FLAGELLAR BIOSYNTHETIC PROTEIN FLIR"/>
    <property type="match status" value="1"/>
</dbReference>
<dbReference type="FunCoup" id="Q0EZ56">
    <property type="interactions" value="56"/>
</dbReference>
<dbReference type="GO" id="GO:0005886">
    <property type="term" value="C:plasma membrane"/>
    <property type="evidence" value="ECO:0007669"/>
    <property type="project" value="UniProtKB-SubCell"/>
</dbReference>
<dbReference type="HOGENOM" id="CLU_063626_2_2_0"/>
<feature type="transmembrane region" description="Helical" evidence="10">
    <location>
        <begin position="128"/>
        <end position="151"/>
    </location>
</feature>
<protein>
    <recommendedName>
        <fullName evidence="3 9">Flagellar biosynthetic protein FliR</fullName>
    </recommendedName>
</protein>
<comment type="caution">
    <text evidence="11">The sequence shown here is derived from an EMBL/GenBank/DDBJ whole genome shotgun (WGS) entry which is preliminary data.</text>
</comment>
<organism evidence="11 12">
    <name type="scientific">Mariprofundus ferrooxydans PV-1</name>
    <dbReference type="NCBI Taxonomy" id="314345"/>
    <lineage>
        <taxon>Bacteria</taxon>
        <taxon>Pseudomonadati</taxon>
        <taxon>Pseudomonadota</taxon>
        <taxon>Candidatius Mariprofundia</taxon>
        <taxon>Mariprofundales</taxon>
        <taxon>Mariprofundaceae</taxon>
        <taxon>Mariprofundus</taxon>
    </lineage>
</organism>
<dbReference type="STRING" id="314344.AL013_00270"/>
<proteinExistence type="inferred from homology"/>
<evidence type="ECO:0000256" key="8">
    <source>
        <dbReference type="ARBA" id="ARBA00023143"/>
    </source>
</evidence>
<dbReference type="InterPro" id="IPR006303">
    <property type="entry name" value="FliR"/>
</dbReference>
<dbReference type="EMBL" id="AATS01000007">
    <property type="protein sequence ID" value="EAU54568.1"/>
    <property type="molecule type" value="Genomic_DNA"/>
</dbReference>
<keyword evidence="5 10" id="KW-0812">Transmembrane</keyword>
<dbReference type="eggNOG" id="COG1684">
    <property type="taxonomic scope" value="Bacteria"/>
</dbReference>
<comment type="similarity">
    <text evidence="2 10">Belongs to the FliR/MopE/SpaR family.</text>
</comment>
<accession>Q0EZ56</accession>
<feature type="transmembrane region" description="Helical" evidence="10">
    <location>
        <begin position="12"/>
        <end position="31"/>
    </location>
</feature>
<dbReference type="PANTHER" id="PTHR30065">
    <property type="entry name" value="FLAGELLAR BIOSYNTHETIC PROTEIN FLIR"/>
    <property type="match status" value="1"/>
</dbReference>
<dbReference type="GO" id="GO:0044780">
    <property type="term" value="P:bacterial-type flagellum assembly"/>
    <property type="evidence" value="ECO:0007669"/>
    <property type="project" value="UniProtKB-UniRule"/>
</dbReference>
<feature type="transmembrane region" description="Helical" evidence="10">
    <location>
        <begin position="189"/>
        <end position="207"/>
    </location>
</feature>
<comment type="function">
    <text evidence="1 10">Role in flagellar biosynthesis.</text>
</comment>
<evidence type="ECO:0000256" key="9">
    <source>
        <dbReference type="NCBIfam" id="TIGR01400"/>
    </source>
</evidence>
<evidence type="ECO:0000256" key="5">
    <source>
        <dbReference type="ARBA" id="ARBA00022692"/>
    </source>
</evidence>
<feature type="transmembrane region" description="Helical" evidence="10">
    <location>
        <begin position="43"/>
        <end position="62"/>
    </location>
</feature>
<evidence type="ECO:0000256" key="10">
    <source>
        <dbReference type="RuleBase" id="RU362071"/>
    </source>
</evidence>
<sequence>MDVPWPDIEQIIIGLLVMLRVSALIMMLPILGHQLVPAQIKRGLIVLLTILIFPLVADKVAAIPLKPVAFVIVAIHEILVAAAIALFAQLIFAAIQLAGQLISFQMGMSVANVFDPMTHSQQSVVSQLAVTLAMLLWISVGAHHMFITALIESFTLFPIHQAIYFPALSTLTDAAATMFVLALKIAAPLMVLMTLVYVALGLLSRAVPQIQVFFVSFPLTVGLGLLTFALGMPAFVYLVSDAFSTLPNQIPLFLRHMSGV</sequence>
<dbReference type="GO" id="GO:0009425">
    <property type="term" value="C:bacterial-type flagellum basal body"/>
    <property type="evidence" value="ECO:0007669"/>
    <property type="project" value="UniProtKB-SubCell"/>
</dbReference>
<feature type="transmembrane region" description="Helical" evidence="10">
    <location>
        <begin position="213"/>
        <end position="239"/>
    </location>
</feature>
<feature type="transmembrane region" description="Helical" evidence="10">
    <location>
        <begin position="68"/>
        <end position="98"/>
    </location>
</feature>
<dbReference type="RefSeq" id="WP_009849070.1">
    <property type="nucleotide sequence ID" value="NZ_DS022294.1"/>
</dbReference>
<dbReference type="PRINTS" id="PR00953">
    <property type="entry name" value="TYPE3IMRPROT"/>
</dbReference>
<keyword evidence="6 10" id="KW-1133">Transmembrane helix</keyword>
<keyword evidence="11" id="KW-0969">Cilium</keyword>
<dbReference type="InParanoid" id="Q0EZ56"/>
<dbReference type="NCBIfam" id="TIGR01400">
    <property type="entry name" value="fliR"/>
    <property type="match status" value="1"/>
</dbReference>
<reference evidence="11 12" key="1">
    <citation type="submission" date="2006-09" db="EMBL/GenBank/DDBJ databases">
        <authorList>
            <person name="Emerson D."/>
            <person name="Ferriera S."/>
            <person name="Johnson J."/>
            <person name="Kravitz S."/>
            <person name="Halpern A."/>
            <person name="Remington K."/>
            <person name="Beeson K."/>
            <person name="Tran B."/>
            <person name="Rogers Y.-H."/>
            <person name="Friedman R."/>
            <person name="Venter J.C."/>
        </authorList>
    </citation>
    <scope>NUCLEOTIDE SEQUENCE [LARGE SCALE GENOMIC DNA]</scope>
    <source>
        <strain evidence="11 12">PV-1</strain>
    </source>
</reference>
<keyword evidence="12" id="KW-1185">Reference proteome</keyword>
<keyword evidence="8 10" id="KW-0975">Bacterial flagellum</keyword>